<gene>
    <name evidence="2" type="ORF">O181_096104</name>
</gene>
<feature type="compositionally biased region" description="Polar residues" evidence="1">
    <location>
        <begin position="63"/>
        <end position="73"/>
    </location>
</feature>
<dbReference type="AlphaFoldDB" id="A0A9Q3J6N0"/>
<dbReference type="EMBL" id="AVOT02063823">
    <property type="protein sequence ID" value="MBW0556389.1"/>
    <property type="molecule type" value="Genomic_DNA"/>
</dbReference>
<dbReference type="OrthoDB" id="2518550at2759"/>
<feature type="region of interest" description="Disordered" evidence="1">
    <location>
        <begin position="63"/>
        <end position="93"/>
    </location>
</feature>
<organism evidence="2 3">
    <name type="scientific">Austropuccinia psidii MF-1</name>
    <dbReference type="NCBI Taxonomy" id="1389203"/>
    <lineage>
        <taxon>Eukaryota</taxon>
        <taxon>Fungi</taxon>
        <taxon>Dikarya</taxon>
        <taxon>Basidiomycota</taxon>
        <taxon>Pucciniomycotina</taxon>
        <taxon>Pucciniomycetes</taxon>
        <taxon>Pucciniales</taxon>
        <taxon>Sphaerophragmiaceae</taxon>
        <taxon>Austropuccinia</taxon>
    </lineage>
</organism>
<keyword evidence="3" id="KW-1185">Reference proteome</keyword>
<reference evidence="2" key="1">
    <citation type="submission" date="2021-03" db="EMBL/GenBank/DDBJ databases">
        <title>Draft genome sequence of rust myrtle Austropuccinia psidii MF-1, a brazilian biotype.</title>
        <authorList>
            <person name="Quecine M.C."/>
            <person name="Pachon D.M.R."/>
            <person name="Bonatelli M.L."/>
            <person name="Correr F.H."/>
            <person name="Franceschini L.M."/>
            <person name="Leite T.F."/>
            <person name="Margarido G.R.A."/>
            <person name="Almeida C.A."/>
            <person name="Ferrarezi J.A."/>
            <person name="Labate C.A."/>
        </authorList>
    </citation>
    <scope>NUCLEOTIDE SEQUENCE</scope>
    <source>
        <strain evidence="2">MF-1</strain>
    </source>
</reference>
<protein>
    <submittedName>
        <fullName evidence="2">Uncharacterized protein</fullName>
    </submittedName>
</protein>
<feature type="region of interest" description="Disordered" evidence="1">
    <location>
        <begin position="1"/>
        <end position="33"/>
    </location>
</feature>
<evidence type="ECO:0000313" key="3">
    <source>
        <dbReference type="Proteomes" id="UP000765509"/>
    </source>
</evidence>
<comment type="caution">
    <text evidence="2">The sequence shown here is derived from an EMBL/GenBank/DDBJ whole genome shotgun (WGS) entry which is preliminary data.</text>
</comment>
<accession>A0A9Q3J6N0</accession>
<feature type="compositionally biased region" description="Polar residues" evidence="1">
    <location>
        <begin position="1"/>
        <end position="24"/>
    </location>
</feature>
<evidence type="ECO:0000256" key="1">
    <source>
        <dbReference type="SAM" id="MobiDB-lite"/>
    </source>
</evidence>
<evidence type="ECO:0000313" key="2">
    <source>
        <dbReference type="EMBL" id="MBW0556389.1"/>
    </source>
</evidence>
<proteinExistence type="predicted"/>
<sequence>MPQEMHQTLGNSAELNEQRTSAPESESEISDMLSSHELRIEVESCSHENKQDPQVLLESLISTQPPSSQNPNFKSYEKGKTVAPCSPTEDAGQDDLILSGKVETIYKETFVSKITQTIPRLEKTQKDSKIPDYVCQTISDAMGLLKMNLNQSTLLFKAKLIKIAADNIWIGVSL</sequence>
<dbReference type="Proteomes" id="UP000765509">
    <property type="component" value="Unassembled WGS sequence"/>
</dbReference>
<name>A0A9Q3J6N0_9BASI</name>